<dbReference type="GO" id="GO:0016757">
    <property type="term" value="F:glycosyltransferase activity"/>
    <property type="evidence" value="ECO:0007669"/>
    <property type="project" value="InterPro"/>
</dbReference>
<keyword evidence="2" id="KW-0808">Transferase</keyword>
<gene>
    <name evidence="2" type="ORF">HNR53_004050</name>
</gene>
<dbReference type="Proteomes" id="UP000531594">
    <property type="component" value="Unassembled WGS sequence"/>
</dbReference>
<protein>
    <submittedName>
        <fullName evidence="2">Glycosyltransferase involved in cell wall biosynthesis</fullName>
    </submittedName>
</protein>
<dbReference type="Pfam" id="PF00534">
    <property type="entry name" value="Glycos_transf_1"/>
    <property type="match status" value="1"/>
</dbReference>
<evidence type="ECO:0000313" key="3">
    <source>
        <dbReference type="Proteomes" id="UP000531594"/>
    </source>
</evidence>
<comment type="caution">
    <text evidence="2">The sequence shown here is derived from an EMBL/GenBank/DDBJ whole genome shotgun (WGS) entry which is preliminary data.</text>
</comment>
<name>A0A7X0LX93_9BACI</name>
<dbReference type="SUPFAM" id="SSF53756">
    <property type="entry name" value="UDP-Glycosyltransferase/glycogen phosphorylase"/>
    <property type="match status" value="1"/>
</dbReference>
<keyword evidence="3" id="KW-1185">Reference proteome</keyword>
<dbReference type="EMBL" id="JACHGK010000020">
    <property type="protein sequence ID" value="MBB6447370.1"/>
    <property type="molecule type" value="Genomic_DNA"/>
</dbReference>
<organism evidence="2 3">
    <name type="scientific">Bacillus benzoevorans</name>
    <dbReference type="NCBI Taxonomy" id="1456"/>
    <lineage>
        <taxon>Bacteria</taxon>
        <taxon>Bacillati</taxon>
        <taxon>Bacillota</taxon>
        <taxon>Bacilli</taxon>
        <taxon>Bacillales</taxon>
        <taxon>Bacillaceae</taxon>
        <taxon>Bacillus</taxon>
    </lineage>
</organism>
<proteinExistence type="predicted"/>
<dbReference type="Gene3D" id="3.40.50.2000">
    <property type="entry name" value="Glycogen Phosphorylase B"/>
    <property type="match status" value="2"/>
</dbReference>
<feature type="domain" description="Glycosyl transferase family 1" evidence="1">
    <location>
        <begin position="182"/>
        <end position="348"/>
    </location>
</feature>
<evidence type="ECO:0000259" key="1">
    <source>
        <dbReference type="Pfam" id="PF00534"/>
    </source>
</evidence>
<reference evidence="2 3" key="1">
    <citation type="submission" date="2020-08" db="EMBL/GenBank/DDBJ databases">
        <title>Genomic Encyclopedia of Type Strains, Phase IV (KMG-IV): sequencing the most valuable type-strain genomes for metagenomic binning, comparative biology and taxonomic classification.</title>
        <authorList>
            <person name="Goeker M."/>
        </authorList>
    </citation>
    <scope>NUCLEOTIDE SEQUENCE [LARGE SCALE GENOMIC DNA]</scope>
    <source>
        <strain evidence="2 3">DSM 5391</strain>
    </source>
</reference>
<dbReference type="PANTHER" id="PTHR12526">
    <property type="entry name" value="GLYCOSYLTRANSFERASE"/>
    <property type="match status" value="1"/>
</dbReference>
<dbReference type="AlphaFoldDB" id="A0A7X0LX93"/>
<dbReference type="CDD" id="cd03801">
    <property type="entry name" value="GT4_PimA-like"/>
    <property type="match status" value="1"/>
</dbReference>
<evidence type="ECO:0000313" key="2">
    <source>
        <dbReference type="EMBL" id="MBB6447370.1"/>
    </source>
</evidence>
<accession>A0A7X0LX93</accession>
<sequence>MAREIGILTHSFVDAYNGQTDKIYGGGLERYLYDLAETICEMGWRPVVHQLSQCGTFRKQIEEIEVIGHDYRDQDMVTVFNRMGAEVEGKLIYASFIWHPIQYKKGSLAICHGINWDNPALSTEHKADVAKNIQSAIRQLKRIVSVDSHFLTFCRSVCTFQDPEQIVLLPNAVDTQEFTPEEKIQKDSNGIHILYPRRISIERGIVPMMLAADRILAAYPQVTIEFAGELIEDSLLTKTFRLWLDAHPHRDRIHYQAYTFGQMVHAYRRADIAVIPTIFSEGTSYSCLEALSCGVPVVSANVGGLNDLILDGYNGLLVAPTENHLFEAIRTLIEDLEMRRQIGANARATAKAFDKRIWKAKWNQILSDYLA</sequence>
<dbReference type="InterPro" id="IPR001296">
    <property type="entry name" value="Glyco_trans_1"/>
</dbReference>
<dbReference type="RefSeq" id="WP_184529241.1">
    <property type="nucleotide sequence ID" value="NZ_JACHGK010000020.1"/>
</dbReference>